<protein>
    <recommendedName>
        <fullName evidence="4">DUF1656 domain-containing protein</fullName>
    </recommendedName>
</protein>
<accession>A0ABR8MRQ3</accession>
<evidence type="ECO:0008006" key="4">
    <source>
        <dbReference type="Google" id="ProtNLM"/>
    </source>
</evidence>
<keyword evidence="3" id="KW-1185">Reference proteome</keyword>
<keyword evidence="1" id="KW-1133">Transmembrane helix</keyword>
<name>A0ABR8MRQ3_9BACL</name>
<reference evidence="2 3" key="1">
    <citation type="submission" date="2020-09" db="EMBL/GenBank/DDBJ databases">
        <title>Paenibacillus sp. strain PR3 16S rRNA gene Genome sequencing and assembly.</title>
        <authorList>
            <person name="Kim J."/>
        </authorList>
    </citation>
    <scope>NUCLEOTIDE SEQUENCE [LARGE SCALE GENOMIC DNA]</scope>
    <source>
        <strain evidence="2 3">PR3</strain>
    </source>
</reference>
<dbReference type="EMBL" id="JACXZA010000002">
    <property type="protein sequence ID" value="MBD3918662.1"/>
    <property type="molecule type" value="Genomic_DNA"/>
</dbReference>
<keyword evidence="1" id="KW-0472">Membrane</keyword>
<gene>
    <name evidence="2" type="ORF">H8B09_07870</name>
</gene>
<organism evidence="2 3">
    <name type="scientific">Paenibacillus terricola</name>
    <dbReference type="NCBI Taxonomy" id="2763503"/>
    <lineage>
        <taxon>Bacteria</taxon>
        <taxon>Bacillati</taxon>
        <taxon>Bacillota</taxon>
        <taxon>Bacilli</taxon>
        <taxon>Bacillales</taxon>
        <taxon>Paenibacillaceae</taxon>
        <taxon>Paenibacillus</taxon>
    </lineage>
</organism>
<feature type="transmembrane region" description="Helical" evidence="1">
    <location>
        <begin position="12"/>
        <end position="33"/>
    </location>
</feature>
<feature type="transmembrane region" description="Helical" evidence="1">
    <location>
        <begin position="45"/>
        <end position="65"/>
    </location>
</feature>
<evidence type="ECO:0000256" key="1">
    <source>
        <dbReference type="SAM" id="Phobius"/>
    </source>
</evidence>
<sequence>MTLVDVSSVSPALFVIGAVFIMLIFSLLSLGILKMFQLRYRSGWFSFAGAVVSAVVFGVILNTWFV</sequence>
<evidence type="ECO:0000313" key="2">
    <source>
        <dbReference type="EMBL" id="MBD3918662.1"/>
    </source>
</evidence>
<dbReference type="RefSeq" id="WP_191202977.1">
    <property type="nucleotide sequence ID" value="NZ_JACXZA010000002.1"/>
</dbReference>
<dbReference type="Proteomes" id="UP000609346">
    <property type="component" value="Unassembled WGS sequence"/>
</dbReference>
<comment type="caution">
    <text evidence="2">The sequence shown here is derived from an EMBL/GenBank/DDBJ whole genome shotgun (WGS) entry which is preliminary data.</text>
</comment>
<proteinExistence type="predicted"/>
<evidence type="ECO:0000313" key="3">
    <source>
        <dbReference type="Proteomes" id="UP000609346"/>
    </source>
</evidence>
<keyword evidence="1" id="KW-0812">Transmembrane</keyword>